<proteinExistence type="predicted"/>
<keyword evidence="2" id="KW-1185">Reference proteome</keyword>
<evidence type="ECO:0000313" key="1">
    <source>
        <dbReference type="EMBL" id="MFK2855112.1"/>
    </source>
</evidence>
<dbReference type="Proteomes" id="UP001620409">
    <property type="component" value="Unassembled WGS sequence"/>
</dbReference>
<name>A0ABW8IIT2_9GAMM</name>
<evidence type="ECO:0000313" key="2">
    <source>
        <dbReference type="Proteomes" id="UP001620409"/>
    </source>
</evidence>
<accession>A0ABW8IIT2</accession>
<organism evidence="1 2">
    <name type="scientific">Dyella humi</name>
    <dbReference type="NCBI Taxonomy" id="1770547"/>
    <lineage>
        <taxon>Bacteria</taxon>
        <taxon>Pseudomonadati</taxon>
        <taxon>Pseudomonadota</taxon>
        <taxon>Gammaproteobacteria</taxon>
        <taxon>Lysobacterales</taxon>
        <taxon>Rhodanobacteraceae</taxon>
        <taxon>Dyella</taxon>
    </lineage>
</organism>
<protein>
    <submittedName>
        <fullName evidence="1">Uncharacterized protein</fullName>
    </submittedName>
</protein>
<gene>
    <name evidence="1" type="ORF">ISP18_10965</name>
</gene>
<comment type="caution">
    <text evidence="1">The sequence shown here is derived from an EMBL/GenBank/DDBJ whole genome shotgun (WGS) entry which is preliminary data.</text>
</comment>
<dbReference type="EMBL" id="JADIKI010000022">
    <property type="protein sequence ID" value="MFK2855112.1"/>
    <property type="molecule type" value="Genomic_DNA"/>
</dbReference>
<dbReference type="RefSeq" id="WP_380010856.1">
    <property type="nucleotide sequence ID" value="NZ_JADIKI010000022.1"/>
</dbReference>
<sequence length="120" mass="13249">MKHIRIIAVPPGEAPARIRSAWIGVTLPLADMPHPQPNVWSTVGVLSKNRGLLAKLKSLFRVQLIEQPTPSYVVSVVAAIESLRAQSPSAADWWERHTPHLIKPGQMFCFDASCCEEIVS</sequence>
<reference evidence="1 2" key="1">
    <citation type="submission" date="2020-10" db="EMBL/GenBank/DDBJ databases">
        <title>Phylogeny of dyella-like bacteria.</title>
        <authorList>
            <person name="Fu J."/>
        </authorList>
    </citation>
    <scope>NUCLEOTIDE SEQUENCE [LARGE SCALE GENOMIC DNA]</scope>
    <source>
        <strain evidence="1 2">DHG40</strain>
    </source>
</reference>